<proteinExistence type="predicted"/>
<evidence type="ECO:0000313" key="2">
    <source>
        <dbReference type="EMBL" id="MVZ63675.1"/>
    </source>
</evidence>
<keyword evidence="3" id="KW-1185">Reference proteome</keyword>
<evidence type="ECO:0000259" key="1">
    <source>
        <dbReference type="Pfam" id="PF21012"/>
    </source>
</evidence>
<protein>
    <recommendedName>
        <fullName evidence="1">DUF6850 domain-containing protein</fullName>
    </recommendedName>
</protein>
<dbReference type="EMBL" id="WSQA01000015">
    <property type="protein sequence ID" value="MVZ63675.1"/>
    <property type="molecule type" value="Genomic_DNA"/>
</dbReference>
<sequence length="508" mass="59525">MLKFSFSILFVCIYISSFGQQLFPNDSIIWDLPAQQKLGFHYTNPQLIKTQLKDYNIGEADVTFRYKKGDFRHAKEAYLQQSIDFNAHGISQIDQFIISGEFKFNRIWEDSLANTLQGIDDNLSPFYYFVEKSGKYERQNFKGNVQIRYAGISRYIQTGLKLDYDLHWTTRSVDPRPNVGSFALKFSPFLSAEIGKNMLSASALFGYGDEESAMMYKNKMYALSMLYPERLHYSNQGFGYISQMDSSEMRKYDQFLGANLAYSFQDEGFELYTSFNFERKTTMSTYDLKLRKNYYKRNEFTLNSFHSTTQIHWKQEAKKQHLLQLDIRQQEGQDLNYNLRATNYLVTHSHIDLAYYYQQKNWVWGLSGFWSLMDKKDAAAAHQHAYQQLKVLLPIRHIFSSGKNIIETELIPNYTWKLSNKLNVPQTQINVFTKSIVFPNYDYINLEPIGIEFNLSYVLPKVLKTRAVKIYLYNQFLTVLGSPNKTNLSLKKDKYSLWQTKIGTSFSL</sequence>
<feature type="domain" description="DUF6850" evidence="1">
    <location>
        <begin position="49"/>
        <end position="503"/>
    </location>
</feature>
<dbReference type="AlphaFoldDB" id="A0A6N8L1R9"/>
<dbReference type="OrthoDB" id="831538at2"/>
<reference evidence="2 3" key="1">
    <citation type="submission" date="2019-12" db="EMBL/GenBank/DDBJ databases">
        <authorList>
            <person name="Dong K."/>
        </authorList>
    </citation>
    <scope>NUCLEOTIDE SEQUENCE [LARGE SCALE GENOMIC DNA]</scope>
    <source>
        <strain evidence="2 3">JCM 31225</strain>
    </source>
</reference>
<gene>
    <name evidence="2" type="ORF">GQF63_16730</name>
</gene>
<dbReference type="Pfam" id="PF21012">
    <property type="entry name" value="DUF6850"/>
    <property type="match status" value="1"/>
</dbReference>
<name>A0A6N8L1R9_9SPHI</name>
<comment type="caution">
    <text evidence="2">The sequence shown here is derived from an EMBL/GenBank/DDBJ whole genome shotgun (WGS) entry which is preliminary data.</text>
</comment>
<accession>A0A6N8L1R9</accession>
<dbReference type="Proteomes" id="UP000435036">
    <property type="component" value="Unassembled WGS sequence"/>
</dbReference>
<evidence type="ECO:0000313" key="3">
    <source>
        <dbReference type="Proteomes" id="UP000435036"/>
    </source>
</evidence>
<dbReference type="RefSeq" id="WP_160370395.1">
    <property type="nucleotide sequence ID" value="NZ_WSQA01000015.1"/>
</dbReference>
<dbReference type="InterPro" id="IPR049236">
    <property type="entry name" value="DUF6850"/>
</dbReference>
<organism evidence="2 3">
    <name type="scientific">Sphingobacterium humi</name>
    <dbReference type="NCBI Taxonomy" id="1796905"/>
    <lineage>
        <taxon>Bacteria</taxon>
        <taxon>Pseudomonadati</taxon>
        <taxon>Bacteroidota</taxon>
        <taxon>Sphingobacteriia</taxon>
        <taxon>Sphingobacteriales</taxon>
        <taxon>Sphingobacteriaceae</taxon>
        <taxon>Sphingobacterium</taxon>
    </lineage>
</organism>